<organism evidence="2 3">
    <name type="scientific">Manganibacter manganicus</name>
    <dbReference type="NCBI Taxonomy" id="1873176"/>
    <lineage>
        <taxon>Bacteria</taxon>
        <taxon>Pseudomonadati</taxon>
        <taxon>Pseudomonadota</taxon>
        <taxon>Alphaproteobacteria</taxon>
        <taxon>Hyphomicrobiales</taxon>
        <taxon>Phyllobacteriaceae</taxon>
        <taxon>Manganibacter</taxon>
    </lineage>
</organism>
<proteinExistence type="predicted"/>
<name>A0A1V8RWP4_9HYPH</name>
<comment type="caution">
    <text evidence="2">The sequence shown here is derived from an EMBL/GenBank/DDBJ whole genome shotgun (WGS) entry which is preliminary data.</text>
</comment>
<gene>
    <name evidence="2" type="ORF">BFN67_01640</name>
</gene>
<protein>
    <submittedName>
        <fullName evidence="2">Uncharacterized protein</fullName>
    </submittedName>
</protein>
<sequence length="113" mass="12235">MIDAAAKAAVEHVELPPHVAELLAGRRQDGTYALTDYAFGVYFPEEDRAANLANRRNAQTEGRNPDDYTGSASLAQMRESAFRQVNYALLTSGGVPPVTARETINAAIERGNI</sequence>
<keyword evidence="3" id="KW-1185">Reference proteome</keyword>
<evidence type="ECO:0000313" key="2">
    <source>
        <dbReference type="EMBL" id="OQM77565.1"/>
    </source>
</evidence>
<evidence type="ECO:0000256" key="1">
    <source>
        <dbReference type="SAM" id="MobiDB-lite"/>
    </source>
</evidence>
<feature type="region of interest" description="Disordered" evidence="1">
    <location>
        <begin position="52"/>
        <end position="71"/>
    </location>
</feature>
<dbReference type="EMBL" id="MDET01000001">
    <property type="protein sequence ID" value="OQM77565.1"/>
    <property type="molecule type" value="Genomic_DNA"/>
</dbReference>
<evidence type="ECO:0000313" key="3">
    <source>
        <dbReference type="Proteomes" id="UP000191905"/>
    </source>
</evidence>
<dbReference type="STRING" id="1873176.BFN67_01640"/>
<dbReference type="AlphaFoldDB" id="A0A1V8RWP4"/>
<reference evidence="2 3" key="1">
    <citation type="journal article" date="2016" name="Int. J. Syst. Evol. Microbiol.">
        <title>Pseudaminobacter manganicus sp. nov., isolated from sludge of a manganese mine.</title>
        <authorList>
            <person name="Li J."/>
            <person name="Huang J."/>
            <person name="Liao S."/>
            <person name="Wang G."/>
        </authorList>
    </citation>
    <scope>NUCLEOTIDE SEQUENCE [LARGE SCALE GENOMIC DNA]</scope>
    <source>
        <strain evidence="2 3">JH-7</strain>
    </source>
</reference>
<dbReference type="Proteomes" id="UP000191905">
    <property type="component" value="Unassembled WGS sequence"/>
</dbReference>
<accession>A0A1V8RWP4</accession>